<accession>A0A5B7FC17</accession>
<comment type="caution">
    <text evidence="1">The sequence shown here is derived from an EMBL/GenBank/DDBJ whole genome shotgun (WGS) entry which is preliminary data.</text>
</comment>
<reference evidence="1 2" key="1">
    <citation type="submission" date="2019-05" db="EMBL/GenBank/DDBJ databases">
        <title>Another draft genome of Portunus trituberculatus and its Hox gene families provides insights of decapod evolution.</title>
        <authorList>
            <person name="Jeong J.-H."/>
            <person name="Song I."/>
            <person name="Kim S."/>
            <person name="Choi T."/>
            <person name="Kim D."/>
            <person name="Ryu S."/>
            <person name="Kim W."/>
        </authorList>
    </citation>
    <scope>NUCLEOTIDE SEQUENCE [LARGE SCALE GENOMIC DNA]</scope>
    <source>
        <tissue evidence="1">Muscle</tissue>
    </source>
</reference>
<dbReference type="Proteomes" id="UP000324222">
    <property type="component" value="Unassembled WGS sequence"/>
</dbReference>
<dbReference type="EMBL" id="VSRR010005285">
    <property type="protein sequence ID" value="MPC42044.1"/>
    <property type="molecule type" value="Genomic_DNA"/>
</dbReference>
<sequence>MLPGFLKRTKEDKEGIAEWAVDRKVSGARGTRSRKHLPPCPRDSVAGQVWGKSRRALQPAEAACLCGRGKEESDPSDIGRRGWRDRARCAGQQVTLRSVRQGTSVRLFTRLTEAGGATRHSARLWAPYRRQEDARWVVFIRAWPARTCRRLHRRLASKHAN</sequence>
<proteinExistence type="predicted"/>
<name>A0A5B7FC17_PORTR</name>
<protein>
    <submittedName>
        <fullName evidence="1">Uncharacterized protein</fullName>
    </submittedName>
</protein>
<gene>
    <name evidence="1" type="ORF">E2C01_035657</name>
</gene>
<evidence type="ECO:0000313" key="1">
    <source>
        <dbReference type="EMBL" id="MPC42044.1"/>
    </source>
</evidence>
<keyword evidence="2" id="KW-1185">Reference proteome</keyword>
<dbReference type="AlphaFoldDB" id="A0A5B7FC17"/>
<evidence type="ECO:0000313" key="2">
    <source>
        <dbReference type="Proteomes" id="UP000324222"/>
    </source>
</evidence>
<organism evidence="1 2">
    <name type="scientific">Portunus trituberculatus</name>
    <name type="common">Swimming crab</name>
    <name type="synonym">Neptunus trituberculatus</name>
    <dbReference type="NCBI Taxonomy" id="210409"/>
    <lineage>
        <taxon>Eukaryota</taxon>
        <taxon>Metazoa</taxon>
        <taxon>Ecdysozoa</taxon>
        <taxon>Arthropoda</taxon>
        <taxon>Crustacea</taxon>
        <taxon>Multicrustacea</taxon>
        <taxon>Malacostraca</taxon>
        <taxon>Eumalacostraca</taxon>
        <taxon>Eucarida</taxon>
        <taxon>Decapoda</taxon>
        <taxon>Pleocyemata</taxon>
        <taxon>Brachyura</taxon>
        <taxon>Eubrachyura</taxon>
        <taxon>Portunoidea</taxon>
        <taxon>Portunidae</taxon>
        <taxon>Portuninae</taxon>
        <taxon>Portunus</taxon>
    </lineage>
</organism>